<feature type="domain" description="Reverse transcriptase Ty1/copia-type" evidence="3">
    <location>
        <begin position="92"/>
        <end position="306"/>
    </location>
</feature>
<evidence type="ECO:0000313" key="4">
    <source>
        <dbReference type="EMBL" id="GJT90061.1"/>
    </source>
</evidence>
<evidence type="ECO:0000256" key="2">
    <source>
        <dbReference type="SAM" id="MobiDB-lite"/>
    </source>
</evidence>
<evidence type="ECO:0000259" key="3">
    <source>
        <dbReference type="Pfam" id="PF07727"/>
    </source>
</evidence>
<reference evidence="4" key="1">
    <citation type="journal article" date="2022" name="Int. J. Mol. Sci.">
        <title>Draft Genome of Tanacetum Coccineum: Genomic Comparison of Closely Related Tanacetum-Family Plants.</title>
        <authorList>
            <person name="Yamashiro T."/>
            <person name="Shiraishi A."/>
            <person name="Nakayama K."/>
            <person name="Satake H."/>
        </authorList>
    </citation>
    <scope>NUCLEOTIDE SEQUENCE</scope>
</reference>
<evidence type="ECO:0000313" key="5">
    <source>
        <dbReference type="Proteomes" id="UP001151760"/>
    </source>
</evidence>
<dbReference type="Pfam" id="PF07727">
    <property type="entry name" value="RVT_2"/>
    <property type="match status" value="1"/>
</dbReference>
<dbReference type="PANTHER" id="PTHR11439:SF495">
    <property type="entry name" value="REVERSE TRANSCRIPTASE, RNA-DEPENDENT DNA POLYMERASE-RELATED"/>
    <property type="match status" value="1"/>
</dbReference>
<keyword evidence="1" id="KW-0175">Coiled coil</keyword>
<dbReference type="Proteomes" id="UP001151760">
    <property type="component" value="Unassembled WGS sequence"/>
</dbReference>
<evidence type="ECO:0000256" key="1">
    <source>
        <dbReference type="SAM" id="Coils"/>
    </source>
</evidence>
<feature type="region of interest" description="Disordered" evidence="2">
    <location>
        <begin position="1107"/>
        <end position="1129"/>
    </location>
</feature>
<sequence>MPEDDEGVGAEADMHNLDTTIQVSPIPTTRIHKDHHLDQVIGDLQSATQTRRMSKNLEEHGFEEPKKVIHALKDPSWIEAMQEELLQFKLQEVWTLVDLPNGKRAIGTKWVFRNKKDKRGIMIRNKARLVAQGYTQEEGIDYDEVFAPVARIEAIRLFLAYASFKDFVVYQMDVKSAFLYGKIEEEVYVCQPPGFEDLDFPDRVYKVEKALYGLHQAPRAWYETLSTYLLDNEFQRGKINKTLFIKRYKCDILLVQVYVDDIIFGSTNKELCNAFEKLMHEKFQMSSMGELTFFLGLQVHQKVSHLHAVKRIFRYLKGQPKLGLWYPKDSPFDLVAYTDSDYAGASLDRKSTTRGCQFLGCRLISWQCKKQTVVANSTTKAEYVAASSCCGQFWSTVMAKTINGEEQLHALVDGKKIIITESSVRRDLQLADEEGVDCLPNSTIFEQLTLMGKPKRKDTQVPQPSDPIENVADEVIHKELGDSLVRAATTASSLEAEQDSETREDTIAQTRFESVSKHSMNYLLRTSNTLRSDKDRLKLEELMALCNTLQNRVLDLEETKTTQHNEIVSLKMRVKTLESKNRSRTHKLKRLYKVGLTARVESSDNEESLGEDASKQGRIDAIDADEEITLVSVHDVNVSADSAASAATTVSTATIKTVDNITLAQALDKLKTTKPKKKGVVIQELGESTTTISSQLSSQQSQDKGKGLLIEPVKPMKKKDQIRLDEETALNLQAEFDEEERLAREKAEKEEEANIALIETWDDIQAKIDADHQLAKRMQAQEQEELSIEEKATLFQQLLEKRRKHFAAKRAEEKRNKPPTKAQQRKIMCTYLKNMEGYKLKDLKLKEFDSIQEMFDRAFKRVNTFEDFRTELVKGKEKRAGTELVQEITKKQKVEDDKETAELKQLMKIIPDEEEVAIDAIPLAVKSPSIVGWKIHKEGRKSYYQIIRADGKSQMYMIFSQMLKSFDREDLEDLYKLVKAKYKSTRPVEDLDLILWGDLKTMFEPHVEDKIYMLVEKKYPLAPLTLSMMLEKKLIIDYENIDQDSAHMVAASKVPMLKPGKYDIWRMRIKQYIQMIDYALWEVIENGATLLKTTTMEGVMTVMPITTAEEANPQDKASEQDDSASGTKIPINPVPIYHTFELIGLKIQ</sequence>
<proteinExistence type="predicted"/>
<dbReference type="CDD" id="cd09272">
    <property type="entry name" value="RNase_HI_RT_Ty1"/>
    <property type="match status" value="1"/>
</dbReference>
<dbReference type="EMBL" id="BQNB010019887">
    <property type="protein sequence ID" value="GJT90061.1"/>
    <property type="molecule type" value="Genomic_DNA"/>
</dbReference>
<reference evidence="4" key="2">
    <citation type="submission" date="2022-01" db="EMBL/GenBank/DDBJ databases">
        <authorList>
            <person name="Yamashiro T."/>
            <person name="Shiraishi A."/>
            <person name="Satake H."/>
            <person name="Nakayama K."/>
        </authorList>
    </citation>
    <scope>NUCLEOTIDE SEQUENCE</scope>
</reference>
<protein>
    <submittedName>
        <fullName evidence="4">Uncharacterized mitochondrial protein-like protein</fullName>
    </submittedName>
</protein>
<accession>A0ABQ5HQC4</accession>
<dbReference type="PANTHER" id="PTHR11439">
    <property type="entry name" value="GAG-POL-RELATED RETROTRANSPOSON"/>
    <property type="match status" value="1"/>
</dbReference>
<keyword evidence="5" id="KW-1185">Reference proteome</keyword>
<dbReference type="SUPFAM" id="SSF56672">
    <property type="entry name" value="DNA/RNA polymerases"/>
    <property type="match status" value="1"/>
</dbReference>
<comment type="caution">
    <text evidence="4">The sequence shown here is derived from an EMBL/GenBank/DDBJ whole genome shotgun (WGS) entry which is preliminary data.</text>
</comment>
<feature type="region of interest" description="Disordered" evidence="2">
    <location>
        <begin position="1"/>
        <end position="20"/>
    </location>
</feature>
<feature type="coiled-coil region" evidence="1">
    <location>
        <begin position="729"/>
        <end position="759"/>
    </location>
</feature>
<gene>
    <name evidence="4" type="ORF">Tco_1078906</name>
</gene>
<name>A0ABQ5HQC4_9ASTR</name>
<dbReference type="InterPro" id="IPR013103">
    <property type="entry name" value="RVT_2"/>
</dbReference>
<organism evidence="4 5">
    <name type="scientific">Tanacetum coccineum</name>
    <dbReference type="NCBI Taxonomy" id="301880"/>
    <lineage>
        <taxon>Eukaryota</taxon>
        <taxon>Viridiplantae</taxon>
        <taxon>Streptophyta</taxon>
        <taxon>Embryophyta</taxon>
        <taxon>Tracheophyta</taxon>
        <taxon>Spermatophyta</taxon>
        <taxon>Magnoliopsida</taxon>
        <taxon>eudicotyledons</taxon>
        <taxon>Gunneridae</taxon>
        <taxon>Pentapetalae</taxon>
        <taxon>asterids</taxon>
        <taxon>campanulids</taxon>
        <taxon>Asterales</taxon>
        <taxon>Asteraceae</taxon>
        <taxon>Asteroideae</taxon>
        <taxon>Anthemideae</taxon>
        <taxon>Anthemidinae</taxon>
        <taxon>Tanacetum</taxon>
    </lineage>
</organism>
<dbReference type="InterPro" id="IPR043502">
    <property type="entry name" value="DNA/RNA_pol_sf"/>
</dbReference>